<sequence length="117" mass="13360">MPSAKMPRLRPTYQRGTPVGSRLISKFGCPKRWKRLLLQSAAQHFPLGVFETWEKCQSDHPNTQSSFSSLREWERVILRPRKVPSASCTIFQGSGAKQANYVSARFIQNIIPQLDTK</sequence>
<evidence type="ECO:0000313" key="1">
    <source>
        <dbReference type="EMBL" id="KAK2024515.1"/>
    </source>
</evidence>
<dbReference type="Proteomes" id="UP001232148">
    <property type="component" value="Unassembled WGS sequence"/>
</dbReference>
<protein>
    <submittedName>
        <fullName evidence="1">Uncharacterized protein</fullName>
    </submittedName>
</protein>
<dbReference type="EMBL" id="MU842962">
    <property type="protein sequence ID" value="KAK2024515.1"/>
    <property type="molecule type" value="Genomic_DNA"/>
</dbReference>
<evidence type="ECO:0000313" key="2">
    <source>
        <dbReference type="Proteomes" id="UP001232148"/>
    </source>
</evidence>
<accession>A0AAD9H8T2</accession>
<name>A0AAD9H8T2_9PEZI</name>
<proteinExistence type="predicted"/>
<gene>
    <name evidence="1" type="ORF">LX32DRAFT_96477</name>
</gene>
<dbReference type="AlphaFoldDB" id="A0AAD9H8T2"/>
<keyword evidence="2" id="KW-1185">Reference proteome</keyword>
<comment type="caution">
    <text evidence="1">The sequence shown here is derived from an EMBL/GenBank/DDBJ whole genome shotgun (WGS) entry which is preliminary data.</text>
</comment>
<reference evidence="1" key="1">
    <citation type="submission" date="2021-06" db="EMBL/GenBank/DDBJ databases">
        <title>Comparative genomics, transcriptomics and evolutionary studies reveal genomic signatures of adaptation to plant cell wall in hemibiotrophic fungi.</title>
        <authorList>
            <consortium name="DOE Joint Genome Institute"/>
            <person name="Baroncelli R."/>
            <person name="Diaz J.F."/>
            <person name="Benocci T."/>
            <person name="Peng M."/>
            <person name="Battaglia E."/>
            <person name="Haridas S."/>
            <person name="Andreopoulos W."/>
            <person name="Labutti K."/>
            <person name="Pangilinan J."/>
            <person name="Floch G.L."/>
            <person name="Makela M.R."/>
            <person name="Henrissat B."/>
            <person name="Grigoriev I.V."/>
            <person name="Crouch J.A."/>
            <person name="De Vries R.P."/>
            <person name="Sukno S.A."/>
            <person name="Thon M.R."/>
        </authorList>
    </citation>
    <scope>NUCLEOTIDE SEQUENCE</scope>
    <source>
        <strain evidence="1">MAFF235873</strain>
    </source>
</reference>
<organism evidence="1 2">
    <name type="scientific">Colletotrichum zoysiae</name>
    <dbReference type="NCBI Taxonomy" id="1216348"/>
    <lineage>
        <taxon>Eukaryota</taxon>
        <taxon>Fungi</taxon>
        <taxon>Dikarya</taxon>
        <taxon>Ascomycota</taxon>
        <taxon>Pezizomycotina</taxon>
        <taxon>Sordariomycetes</taxon>
        <taxon>Hypocreomycetidae</taxon>
        <taxon>Glomerellales</taxon>
        <taxon>Glomerellaceae</taxon>
        <taxon>Colletotrichum</taxon>
        <taxon>Colletotrichum graminicola species complex</taxon>
    </lineage>
</organism>